<sequence>MDCNHNGATAAAKTAFRASIEGDKNVNIFKDARVVATLFGFAIFGGVVSHLRQTPFLLPVDLYLVAWHESMHALGAWLSGGTVHSIEVRAHDGVTWTSGGFFPLIAMAGYVGTSLWGASLLASARRPKLILPMRLLTVALPPLAMLFGNGISLSMVAVIAISAGLFFAWRLFPSPVTFVVSGLFASDSWRDVQMYLFSVPGKTDAGILAGHLGMQFLTLPIALSMALMSVFIWWTAFKYTHPPRSDHRSPSAPEIKV</sequence>
<keyword evidence="1" id="KW-0472">Membrane</keyword>
<name>A0A2U2I6P6_9BURK</name>
<dbReference type="InterPro" id="IPR049500">
    <property type="entry name" value="Peptidase_M50B-like"/>
</dbReference>
<feature type="transmembrane region" description="Helical" evidence="1">
    <location>
        <begin position="216"/>
        <end position="237"/>
    </location>
</feature>
<comment type="caution">
    <text evidence="2">The sequence shown here is derived from an EMBL/GenBank/DDBJ whole genome shotgun (WGS) entry which is preliminary data.</text>
</comment>
<proteinExistence type="predicted"/>
<keyword evidence="3" id="KW-1185">Reference proteome</keyword>
<dbReference type="Proteomes" id="UP000241421">
    <property type="component" value="Unassembled WGS sequence"/>
</dbReference>
<gene>
    <name evidence="2" type="ORF">C7C56_001825</name>
</gene>
<evidence type="ECO:0000313" key="2">
    <source>
        <dbReference type="EMBL" id="PWF55426.1"/>
    </source>
</evidence>
<dbReference type="OrthoDB" id="5381474at2"/>
<feature type="transmembrane region" description="Helical" evidence="1">
    <location>
        <begin position="143"/>
        <end position="169"/>
    </location>
</feature>
<feature type="transmembrane region" description="Helical" evidence="1">
    <location>
        <begin position="34"/>
        <end position="51"/>
    </location>
</feature>
<evidence type="ECO:0000256" key="1">
    <source>
        <dbReference type="SAM" id="Phobius"/>
    </source>
</evidence>
<dbReference type="EMBL" id="PXWF02000025">
    <property type="protein sequence ID" value="PWF55426.1"/>
    <property type="molecule type" value="Genomic_DNA"/>
</dbReference>
<feature type="transmembrane region" description="Helical" evidence="1">
    <location>
        <begin position="101"/>
        <end position="122"/>
    </location>
</feature>
<dbReference type="PANTHER" id="PTHR33979">
    <property type="entry name" value="OS02G0221600 PROTEIN"/>
    <property type="match status" value="1"/>
</dbReference>
<reference evidence="2 3" key="1">
    <citation type="submission" date="2018-04" db="EMBL/GenBank/DDBJ databases">
        <title>Massilia violaceinigra sp. nov., a novel purple-pigmented bacterium isolated from Tianshan glacier, Xinjiang, China.</title>
        <authorList>
            <person name="Wang H."/>
        </authorList>
    </citation>
    <scope>NUCLEOTIDE SEQUENCE [LARGE SCALE GENOMIC DNA]</scope>
    <source>
        <strain evidence="2 3">B448-2</strain>
    </source>
</reference>
<dbReference type="AlphaFoldDB" id="A0A2U2I6P6"/>
<accession>A0A2U2I6P6</accession>
<dbReference type="Pfam" id="PF13398">
    <property type="entry name" value="Peptidase_M50B"/>
    <property type="match status" value="1"/>
</dbReference>
<dbReference type="PANTHER" id="PTHR33979:SF2">
    <property type="entry name" value="PEPTIDASE M50B-LIKE-DOMAIN-CONTAINING PROTEIN"/>
    <property type="match status" value="1"/>
</dbReference>
<evidence type="ECO:0000313" key="3">
    <source>
        <dbReference type="Proteomes" id="UP000241421"/>
    </source>
</evidence>
<organism evidence="2 3">
    <name type="scientific">Massilia glaciei</name>
    <dbReference type="NCBI Taxonomy" id="1524097"/>
    <lineage>
        <taxon>Bacteria</taxon>
        <taxon>Pseudomonadati</taxon>
        <taxon>Pseudomonadota</taxon>
        <taxon>Betaproteobacteria</taxon>
        <taxon>Burkholderiales</taxon>
        <taxon>Oxalobacteraceae</taxon>
        <taxon>Telluria group</taxon>
        <taxon>Massilia</taxon>
    </lineage>
</organism>
<keyword evidence="1" id="KW-1133">Transmembrane helix</keyword>
<protein>
    <recommendedName>
        <fullName evidence="4">M50 family peptidase</fullName>
    </recommendedName>
</protein>
<keyword evidence="1" id="KW-0812">Transmembrane</keyword>
<evidence type="ECO:0008006" key="4">
    <source>
        <dbReference type="Google" id="ProtNLM"/>
    </source>
</evidence>